<dbReference type="Pfam" id="PF02616">
    <property type="entry name" value="SMC_ScpA"/>
    <property type="match status" value="1"/>
</dbReference>
<dbReference type="InterPro" id="IPR003768">
    <property type="entry name" value="ScpA"/>
</dbReference>
<keyword evidence="2" id="KW-0159">Chromosome partition</keyword>
<reference evidence="4" key="1">
    <citation type="journal article" date="2022" name="Int. J. Syst. Evol. Microbiol.">
        <title>Anaeromyxobacter oryzae sp. nov., Anaeromyxobacter diazotrophicus sp. nov. and Anaeromyxobacter paludicola sp. nov., isolated from paddy soils.</title>
        <authorList>
            <person name="Itoh H."/>
            <person name="Xu Z."/>
            <person name="Mise K."/>
            <person name="Masuda Y."/>
            <person name="Ushijima N."/>
            <person name="Hayakawa C."/>
            <person name="Shiratori Y."/>
            <person name="Senoo K."/>
        </authorList>
    </citation>
    <scope>NUCLEOTIDE SEQUENCE [LARGE SCALE GENOMIC DNA]</scope>
    <source>
        <strain evidence="4">Red232</strain>
    </source>
</reference>
<dbReference type="Proteomes" id="UP001162891">
    <property type="component" value="Chromosome"/>
</dbReference>
<keyword evidence="2" id="KW-0131">Cell cycle</keyword>
<keyword evidence="2" id="KW-0132">Cell division</keyword>
<evidence type="ECO:0000313" key="4">
    <source>
        <dbReference type="Proteomes" id="UP001162891"/>
    </source>
</evidence>
<dbReference type="Gene3D" id="6.10.250.2410">
    <property type="match status" value="1"/>
</dbReference>
<comment type="similarity">
    <text evidence="2">Belongs to the ScpA family.</text>
</comment>
<keyword evidence="2" id="KW-0963">Cytoplasm</keyword>
<dbReference type="PANTHER" id="PTHR33969">
    <property type="entry name" value="SEGREGATION AND CONDENSATION PROTEIN A"/>
    <property type="match status" value="1"/>
</dbReference>
<dbReference type="HAMAP" id="MF_01805">
    <property type="entry name" value="ScpA"/>
    <property type="match status" value="1"/>
</dbReference>
<comment type="subcellular location">
    <subcellularLocation>
        <location evidence="2">Cytoplasm</location>
    </subcellularLocation>
    <text evidence="2">Associated with two foci at the outer edges of the nucleoid region in young cells, and at four foci within both cell halves in older cells.</text>
</comment>
<proteinExistence type="inferred from homology"/>
<evidence type="ECO:0000256" key="1">
    <source>
        <dbReference type="ARBA" id="ARBA00044777"/>
    </source>
</evidence>
<sequence length="295" mass="32379">MARQHTEEAAESGAEAAAARAAADAFRVTLPPLKPGEPPFEGPLDLILHLVKEHEVDLFDIPIAKITESYLATLEAMRELDIDIAGEFLHMAAQLMLTKSKLLLPRTEVAEDAPNADDAGVDPRAELVKRLLEYQKYKAAGEELGSRDILERTVFTRKVRAERPALPEGPEGLADVSVFKLIEALDRALKLAKPEHTHEVVTDRLTISDAIARVADVLRLQRRASFEELLAGPAERRNTKANVIATFLAILEMAKLKLVRIYQAALDEAGPGAEILVEAKDTLGDDVPSGQEDYR</sequence>
<dbReference type="EMBL" id="AP025591">
    <property type="protein sequence ID" value="BDG06555.1"/>
    <property type="molecule type" value="Genomic_DNA"/>
</dbReference>
<name>A0ABM7X425_9BACT</name>
<evidence type="ECO:0000256" key="2">
    <source>
        <dbReference type="HAMAP-Rule" id="MF_01805"/>
    </source>
</evidence>
<dbReference type="RefSeq" id="WP_248356858.1">
    <property type="nucleotide sequence ID" value="NZ_AP025591.1"/>
</dbReference>
<evidence type="ECO:0000313" key="3">
    <source>
        <dbReference type="EMBL" id="BDG06555.1"/>
    </source>
</evidence>
<dbReference type="PANTHER" id="PTHR33969:SF2">
    <property type="entry name" value="SEGREGATION AND CONDENSATION PROTEIN A"/>
    <property type="match status" value="1"/>
</dbReference>
<protein>
    <recommendedName>
        <fullName evidence="1 2">Segregation and condensation protein A</fullName>
    </recommendedName>
</protein>
<keyword evidence="4" id="KW-1185">Reference proteome</keyword>
<gene>
    <name evidence="2 3" type="primary">scpA</name>
    <name evidence="3" type="ORF">AMOR_55510</name>
</gene>
<accession>A0ABM7X425</accession>
<comment type="function">
    <text evidence="2">Participates in chromosomal partition during cell division. May act via the formation of a condensin-like complex containing Smc and ScpB that pull DNA away from mid-cell into both cell halves.</text>
</comment>
<comment type="subunit">
    <text evidence="2">Component of a cohesin-like complex composed of ScpA, ScpB and the Smc homodimer, in which ScpA and ScpB bind to the head domain of Smc. The presence of the three proteins is required for the association of the complex with DNA.</text>
</comment>
<organism evidence="3 4">
    <name type="scientific">Anaeromyxobacter oryzae</name>
    <dbReference type="NCBI Taxonomy" id="2918170"/>
    <lineage>
        <taxon>Bacteria</taxon>
        <taxon>Pseudomonadati</taxon>
        <taxon>Myxococcota</taxon>
        <taxon>Myxococcia</taxon>
        <taxon>Myxococcales</taxon>
        <taxon>Cystobacterineae</taxon>
        <taxon>Anaeromyxobacteraceae</taxon>
        <taxon>Anaeromyxobacter</taxon>
    </lineage>
</organism>